<name>A0A2I1F2W6_9GLOM</name>
<dbReference type="SUPFAM" id="SSF57756">
    <property type="entry name" value="Retrovirus zinc finger-like domains"/>
    <property type="match status" value="1"/>
</dbReference>
<reference evidence="4 5" key="1">
    <citation type="submission" date="2016-04" db="EMBL/GenBank/DDBJ databases">
        <title>Genome analyses suggest a sexual origin of heterokaryosis in a supposedly ancient asexual fungus.</title>
        <authorList>
            <person name="Ropars J."/>
            <person name="Sedzielewska K."/>
            <person name="Noel J."/>
            <person name="Charron P."/>
            <person name="Farinelli L."/>
            <person name="Marton T."/>
            <person name="Kruger M."/>
            <person name="Pelin A."/>
            <person name="Brachmann A."/>
            <person name="Corradi N."/>
        </authorList>
    </citation>
    <scope>NUCLEOTIDE SEQUENCE [LARGE SCALE GENOMIC DNA]</scope>
    <source>
        <strain evidence="4 5">A5</strain>
    </source>
</reference>
<dbReference type="OrthoDB" id="2303159at2759"/>
<evidence type="ECO:0000259" key="2">
    <source>
        <dbReference type="PROSITE" id="PS50158"/>
    </source>
</evidence>
<dbReference type="AlphaFoldDB" id="A0A2I1F2W6"/>
<reference evidence="3" key="3">
    <citation type="submission" date="2020-05" db="EMBL/GenBank/DDBJ databases">
        <authorList>
            <person name="Rincon C."/>
            <person name="Sanders R I."/>
            <person name="Robbins C."/>
            <person name="Chaturvedi A."/>
        </authorList>
    </citation>
    <scope>NUCLEOTIDE SEQUENCE</scope>
    <source>
        <strain evidence="3">CHB12</strain>
    </source>
</reference>
<comment type="caution">
    <text evidence="3">The sequence shown here is derived from an EMBL/GenBank/DDBJ whole genome shotgun (WGS) entry which is preliminary data.</text>
</comment>
<keyword evidence="1" id="KW-0479">Metal-binding</keyword>
<keyword evidence="1" id="KW-0862">Zinc</keyword>
<dbReference type="Pfam" id="PF00098">
    <property type="entry name" value="zf-CCHC"/>
    <property type="match status" value="1"/>
</dbReference>
<dbReference type="InterPro" id="IPR001878">
    <property type="entry name" value="Znf_CCHC"/>
</dbReference>
<dbReference type="VEuPathDB" id="FungiDB:RhiirFUN_016394"/>
<keyword evidence="1" id="KW-0863">Zinc-finger</keyword>
<evidence type="ECO:0000313" key="5">
    <source>
        <dbReference type="Proteomes" id="UP000232722"/>
    </source>
</evidence>
<dbReference type="GO" id="GO:0008270">
    <property type="term" value="F:zinc ion binding"/>
    <property type="evidence" value="ECO:0007669"/>
    <property type="project" value="UniProtKB-KW"/>
</dbReference>
<evidence type="ECO:0000313" key="4">
    <source>
        <dbReference type="EMBL" id="PKC04628.1"/>
    </source>
</evidence>
<dbReference type="EMBL" id="CAGKOT010000010">
    <property type="protein sequence ID" value="CAB5356362.1"/>
    <property type="molecule type" value="Genomic_DNA"/>
</dbReference>
<protein>
    <recommendedName>
        <fullName evidence="2">CCHC-type domain-containing protein</fullName>
    </recommendedName>
</protein>
<dbReference type="PROSITE" id="PS50158">
    <property type="entry name" value="ZF_CCHC"/>
    <property type="match status" value="1"/>
</dbReference>
<accession>A0A2I1F2W6</accession>
<reference evidence="4 5" key="2">
    <citation type="submission" date="2017-09" db="EMBL/GenBank/DDBJ databases">
        <title>Extensive intraspecific genome diversity in a model arbuscular mycorrhizal fungus.</title>
        <authorList>
            <person name="Chen E.C."/>
            <person name="Morin E."/>
            <person name="Beaudet D."/>
            <person name="Noel J."/>
            <person name="Ndikumana S."/>
            <person name="Charron P."/>
            <person name="St-Onge C."/>
            <person name="Giorgi J."/>
            <person name="Grigoriev I.V."/>
            <person name="Roux C."/>
            <person name="Martin F.M."/>
            <person name="Corradi N."/>
        </authorList>
    </citation>
    <scope>NUCLEOTIDE SEQUENCE [LARGE SCALE GENOMIC DNA]</scope>
    <source>
        <strain evidence="4 5">A5</strain>
    </source>
</reference>
<dbReference type="Gene3D" id="4.10.60.10">
    <property type="entry name" value="Zinc finger, CCHC-type"/>
    <property type="match status" value="1"/>
</dbReference>
<evidence type="ECO:0000313" key="3">
    <source>
        <dbReference type="EMBL" id="CAB5356362.1"/>
    </source>
</evidence>
<dbReference type="EMBL" id="LLXJ01000980">
    <property type="protein sequence ID" value="PKC04628.1"/>
    <property type="molecule type" value="Genomic_DNA"/>
</dbReference>
<dbReference type="Proteomes" id="UP000684084">
    <property type="component" value="Unassembled WGS sequence"/>
</dbReference>
<dbReference type="InterPro" id="IPR036875">
    <property type="entry name" value="Znf_CCHC_sf"/>
</dbReference>
<sequence length="115" mass="13709">MSEKLNIIEKKIEGILNALRITTQVIADLHINNTSKKQNICYFCNTPGHWIKKCPEIPTEFQEYCIRCWRRGHFSKKCKYKGKMPVSPWMNEQEYQLFLEKCLKNESQQNLPQED</sequence>
<dbReference type="Proteomes" id="UP000232722">
    <property type="component" value="Unassembled WGS sequence"/>
</dbReference>
<feature type="domain" description="CCHC-type" evidence="2">
    <location>
        <begin position="41"/>
        <end position="56"/>
    </location>
</feature>
<gene>
    <name evidence="3" type="ORF">CHRIB12_LOCUS6322</name>
    <name evidence="4" type="ORF">RhiirA5_487648</name>
</gene>
<proteinExistence type="predicted"/>
<organism evidence="3 6">
    <name type="scientific">Rhizophagus irregularis</name>
    <dbReference type="NCBI Taxonomy" id="588596"/>
    <lineage>
        <taxon>Eukaryota</taxon>
        <taxon>Fungi</taxon>
        <taxon>Fungi incertae sedis</taxon>
        <taxon>Mucoromycota</taxon>
        <taxon>Glomeromycotina</taxon>
        <taxon>Glomeromycetes</taxon>
        <taxon>Glomerales</taxon>
        <taxon>Glomeraceae</taxon>
        <taxon>Rhizophagus</taxon>
    </lineage>
</organism>
<evidence type="ECO:0000313" key="6">
    <source>
        <dbReference type="Proteomes" id="UP000684084"/>
    </source>
</evidence>
<evidence type="ECO:0000256" key="1">
    <source>
        <dbReference type="PROSITE-ProRule" id="PRU00047"/>
    </source>
</evidence>
<dbReference type="VEuPathDB" id="FungiDB:RhiirA1_470856"/>
<dbReference type="GO" id="GO:0003676">
    <property type="term" value="F:nucleic acid binding"/>
    <property type="evidence" value="ECO:0007669"/>
    <property type="project" value="InterPro"/>
</dbReference>
<dbReference type="SMART" id="SM00343">
    <property type="entry name" value="ZnF_C2HC"/>
    <property type="match status" value="2"/>
</dbReference>